<keyword evidence="2" id="KW-0547">Nucleotide-binding</keyword>
<comment type="caution">
    <text evidence="5">The sequence shown here is derived from an EMBL/GenBank/DDBJ whole genome shotgun (WGS) entry which is preliminary data.</text>
</comment>
<dbReference type="GO" id="GO:0006952">
    <property type="term" value="P:defense response"/>
    <property type="evidence" value="ECO:0007669"/>
    <property type="project" value="UniProtKB-KW"/>
</dbReference>
<evidence type="ECO:0000256" key="2">
    <source>
        <dbReference type="ARBA" id="ARBA00022741"/>
    </source>
</evidence>
<feature type="domain" description="Disease resistance N-terminal" evidence="4">
    <location>
        <begin position="10"/>
        <end position="94"/>
    </location>
</feature>
<reference evidence="5" key="1">
    <citation type="submission" date="2018-05" db="EMBL/GenBank/DDBJ databases">
        <title>Draft genome of Mucuna pruriens seed.</title>
        <authorList>
            <person name="Nnadi N.E."/>
            <person name="Vos R."/>
            <person name="Hasami M.H."/>
            <person name="Devisetty U.K."/>
            <person name="Aguiy J.C."/>
        </authorList>
    </citation>
    <scope>NUCLEOTIDE SEQUENCE [LARGE SCALE GENOMIC DNA]</scope>
    <source>
        <strain evidence="5">JCA_2017</strain>
    </source>
</reference>
<evidence type="ECO:0000313" key="6">
    <source>
        <dbReference type="Proteomes" id="UP000257109"/>
    </source>
</evidence>
<accession>A0A371I9Q7</accession>
<dbReference type="EMBL" id="QJKJ01000585">
    <property type="protein sequence ID" value="RDY11766.1"/>
    <property type="molecule type" value="Genomic_DNA"/>
</dbReference>
<evidence type="ECO:0000256" key="3">
    <source>
        <dbReference type="ARBA" id="ARBA00022821"/>
    </source>
</evidence>
<evidence type="ECO:0000256" key="1">
    <source>
        <dbReference type="ARBA" id="ARBA00022737"/>
    </source>
</evidence>
<dbReference type="AlphaFoldDB" id="A0A371I9Q7"/>
<protein>
    <submittedName>
        <fullName evidence="5">Disease resistance protein RGA2</fullName>
    </submittedName>
</protein>
<dbReference type="InterPro" id="IPR041118">
    <property type="entry name" value="Rx_N"/>
</dbReference>
<gene>
    <name evidence="5" type="primary">RGA2</name>
    <name evidence="5" type="ORF">CR513_03518</name>
</gene>
<keyword evidence="3" id="KW-0611">Plant defense</keyword>
<organism evidence="5 6">
    <name type="scientific">Mucuna pruriens</name>
    <name type="common">Velvet bean</name>
    <name type="synonym">Dolichos pruriens</name>
    <dbReference type="NCBI Taxonomy" id="157652"/>
    <lineage>
        <taxon>Eukaryota</taxon>
        <taxon>Viridiplantae</taxon>
        <taxon>Streptophyta</taxon>
        <taxon>Embryophyta</taxon>
        <taxon>Tracheophyta</taxon>
        <taxon>Spermatophyta</taxon>
        <taxon>Magnoliopsida</taxon>
        <taxon>eudicotyledons</taxon>
        <taxon>Gunneridae</taxon>
        <taxon>Pentapetalae</taxon>
        <taxon>rosids</taxon>
        <taxon>fabids</taxon>
        <taxon>Fabales</taxon>
        <taxon>Fabaceae</taxon>
        <taxon>Papilionoideae</taxon>
        <taxon>50 kb inversion clade</taxon>
        <taxon>NPAAA clade</taxon>
        <taxon>indigoferoid/millettioid clade</taxon>
        <taxon>Phaseoleae</taxon>
        <taxon>Mucuna</taxon>
    </lineage>
</organism>
<name>A0A371I9Q7_MUCPR</name>
<dbReference type="OrthoDB" id="1430196at2759"/>
<dbReference type="GO" id="GO:0000166">
    <property type="term" value="F:nucleotide binding"/>
    <property type="evidence" value="ECO:0007669"/>
    <property type="project" value="UniProtKB-KW"/>
</dbReference>
<dbReference type="Gene3D" id="1.20.5.4130">
    <property type="match status" value="1"/>
</dbReference>
<feature type="non-terminal residue" evidence="5">
    <location>
        <position position="1"/>
    </location>
</feature>
<evidence type="ECO:0000313" key="5">
    <source>
        <dbReference type="EMBL" id="RDY11766.1"/>
    </source>
</evidence>
<dbReference type="Proteomes" id="UP000257109">
    <property type="component" value="Unassembled WGS sequence"/>
</dbReference>
<dbReference type="Pfam" id="PF18052">
    <property type="entry name" value="Rx_N"/>
    <property type="match status" value="1"/>
</dbReference>
<keyword evidence="1" id="KW-0677">Repeat</keyword>
<sequence>MVERLLFNIIEKLISKLGSLVVEYWSMRDDLERLMENMSNIKAVGLDAEEQQGTNHQLQVWLDKLNDALDDADNLIDDFSTKEKKHQVMTKYKKAKKVHIFFSSSNSLVFTFKMTKRVKDIEKRIEELNVDRRMKLD</sequence>
<keyword evidence="6" id="KW-1185">Reference proteome</keyword>
<proteinExistence type="predicted"/>
<evidence type="ECO:0000259" key="4">
    <source>
        <dbReference type="Pfam" id="PF18052"/>
    </source>
</evidence>